<accession>A0A7Y2H407</accession>
<dbReference type="PANTHER" id="PTHR35848">
    <property type="entry name" value="OXALATE-BINDING PROTEIN"/>
    <property type="match status" value="1"/>
</dbReference>
<dbReference type="InterPro" id="IPR011051">
    <property type="entry name" value="RmlC_Cupin_sf"/>
</dbReference>
<feature type="domain" description="Cupin type-2" evidence="2">
    <location>
        <begin position="33"/>
        <end position="100"/>
    </location>
</feature>
<dbReference type="InterPro" id="IPR013096">
    <property type="entry name" value="Cupin_2"/>
</dbReference>
<reference evidence="3 4" key="1">
    <citation type="submission" date="2020-03" db="EMBL/GenBank/DDBJ databases">
        <title>Metabolic flexibility allows generalist bacteria to become dominant in a frequently disturbed ecosystem.</title>
        <authorList>
            <person name="Chen Y.-J."/>
            <person name="Leung P.M."/>
            <person name="Bay S.K."/>
            <person name="Hugenholtz P."/>
            <person name="Kessler A.J."/>
            <person name="Shelley G."/>
            <person name="Waite D.W."/>
            <person name="Cook P.L."/>
            <person name="Greening C."/>
        </authorList>
    </citation>
    <scope>NUCLEOTIDE SEQUENCE [LARGE SCALE GENOMIC DNA]</scope>
    <source>
        <strain evidence="3">SS_bin_28</strain>
    </source>
</reference>
<evidence type="ECO:0000259" key="2">
    <source>
        <dbReference type="Pfam" id="PF07883"/>
    </source>
</evidence>
<gene>
    <name evidence="3" type="ORF">HKN21_17695</name>
</gene>
<organism evidence="3 4">
    <name type="scientific">Eiseniibacteriota bacterium</name>
    <dbReference type="NCBI Taxonomy" id="2212470"/>
    <lineage>
        <taxon>Bacteria</taxon>
        <taxon>Candidatus Eiseniibacteriota</taxon>
    </lineage>
</organism>
<dbReference type="InterPro" id="IPR051610">
    <property type="entry name" value="GPI/OXD"/>
</dbReference>
<dbReference type="AlphaFoldDB" id="A0A7Y2H407"/>
<dbReference type="EMBL" id="JABDJR010000706">
    <property type="protein sequence ID" value="NNF08600.1"/>
    <property type="molecule type" value="Genomic_DNA"/>
</dbReference>
<sequence length="112" mass="12317">MSWTQTADHNTFDPEKLKKLNIFETSDMFCDVYCISPGQSQRVHAHANATKFYYVLSGTVEATIGEETRAIEEGMLAWATPGQVHGVHNKGDSPARLLVVMAPNPNAERAPA</sequence>
<dbReference type="GO" id="GO:0046872">
    <property type="term" value="F:metal ion binding"/>
    <property type="evidence" value="ECO:0007669"/>
    <property type="project" value="UniProtKB-KW"/>
</dbReference>
<evidence type="ECO:0000313" key="4">
    <source>
        <dbReference type="Proteomes" id="UP000547674"/>
    </source>
</evidence>
<keyword evidence="1" id="KW-0479">Metal-binding</keyword>
<comment type="caution">
    <text evidence="3">The sequence shown here is derived from an EMBL/GenBank/DDBJ whole genome shotgun (WGS) entry which is preliminary data.</text>
</comment>
<dbReference type="CDD" id="cd06122">
    <property type="entry name" value="cupin_TTHA0104"/>
    <property type="match status" value="1"/>
</dbReference>
<protein>
    <submittedName>
        <fullName evidence="3">Cupin domain-containing protein</fullName>
    </submittedName>
</protein>
<name>A0A7Y2H407_UNCEI</name>
<evidence type="ECO:0000256" key="1">
    <source>
        <dbReference type="ARBA" id="ARBA00022723"/>
    </source>
</evidence>
<dbReference type="Proteomes" id="UP000547674">
    <property type="component" value="Unassembled WGS sequence"/>
</dbReference>
<evidence type="ECO:0000313" key="3">
    <source>
        <dbReference type="EMBL" id="NNF08600.1"/>
    </source>
</evidence>
<dbReference type="Gene3D" id="2.60.120.10">
    <property type="entry name" value="Jelly Rolls"/>
    <property type="match status" value="1"/>
</dbReference>
<dbReference type="InterPro" id="IPR014710">
    <property type="entry name" value="RmlC-like_jellyroll"/>
</dbReference>
<proteinExistence type="predicted"/>
<dbReference type="Pfam" id="PF07883">
    <property type="entry name" value="Cupin_2"/>
    <property type="match status" value="1"/>
</dbReference>
<dbReference type="SUPFAM" id="SSF51182">
    <property type="entry name" value="RmlC-like cupins"/>
    <property type="match status" value="1"/>
</dbReference>